<evidence type="ECO:0000259" key="7">
    <source>
        <dbReference type="Pfam" id="PF02737"/>
    </source>
</evidence>
<keyword evidence="5" id="KW-0443">Lipid metabolism</keyword>
<name>A0ABT2KGS6_9RHOB</name>
<dbReference type="InterPro" id="IPR001753">
    <property type="entry name" value="Enoyl-CoA_hydra/iso"/>
</dbReference>
<dbReference type="InterPro" id="IPR006108">
    <property type="entry name" value="3HC_DH_C"/>
</dbReference>
<dbReference type="PANTHER" id="PTHR48075:SF7">
    <property type="entry name" value="3-HYDROXYACYL-COA DEHYDROGENASE-RELATED"/>
    <property type="match status" value="1"/>
</dbReference>
<comment type="caution">
    <text evidence="8">The sequence shown here is derived from an EMBL/GenBank/DDBJ whole genome shotgun (WGS) entry which is preliminary data.</text>
</comment>
<evidence type="ECO:0000259" key="6">
    <source>
        <dbReference type="Pfam" id="PF00725"/>
    </source>
</evidence>
<evidence type="ECO:0000313" key="8">
    <source>
        <dbReference type="EMBL" id="MCT4368923.1"/>
    </source>
</evidence>
<keyword evidence="9" id="KW-1185">Reference proteome</keyword>
<keyword evidence="3" id="KW-0442">Lipid degradation</keyword>
<evidence type="ECO:0000256" key="1">
    <source>
        <dbReference type="ARBA" id="ARBA00005005"/>
    </source>
</evidence>
<evidence type="ECO:0000256" key="3">
    <source>
        <dbReference type="ARBA" id="ARBA00022963"/>
    </source>
</evidence>
<proteinExistence type="predicted"/>
<sequence length="775" mass="83093">MMANIEKVAVIGAGVMGAAIAAHVANSGTKVLLLDIVPEGAASRNALAEGAVARMLKADPAPFMGRKAARLVEAGNLEDDLTRLAEADWIIEAVIERLDIKQDLYRKIEAARKPGSIVSSNTSTIPLATLVDGLPESFAQDFLVTHFFNPPRYMRLMELVTGAATRADAAEFITEFADRRLGKTVVRAKDTPSFIANRLGIYWLQTAVIEAAEQGIGVEMADALIGKPFGIPKTGVFGLLDLVGLDLMPHVNASLAAALPPSDAFHTANRPLPVVQRMIAEGYTGRKGKGGFYRLNREGGQKLKEAVDLSSGHYAVARKPRSEAMEEAGRSPRALMAHDSAEGRYAAEVMCATLRYAAGLAGEVADSIADIDEAMCLGYGWKDGPFALMDKIGPDWLADRLEAEGQTVPPILERARGRSFYRVEDGRLEQLGLDGAYHPVTRPDGVLLLADIKRGAKPVLKNGSAAVWDIGDGVLCFEFTSKMNAMDDQILTLLAKTLKLVLAEYKALVIHNEGTNFSVGANLGLALFAANIAAWDQIDGLVALGQQVFQDMRSAPFPVVGAPSGMALGGGCEVLLHCGAVQAHAESYIGLVEVGVGLIPGWGGCTEMLHRWQRFGRLPKGPMPAPSKVFEILSTATVAKSAAEAKELLFLRPEDGITMNRARLLADAKARALAMVEGYAPPEARDYTLPGPSGLVAMEMAVQQFRKLGKATPYDEVVSAALAEVLSGGDTDPIETLTDSQLLKLERERFTTLVRRSGTLERIESMLMTGKPLRN</sequence>
<feature type="domain" description="3-hydroxyacyl-CoA dehydrogenase NAD binding" evidence="7">
    <location>
        <begin position="7"/>
        <end position="191"/>
    </location>
</feature>
<dbReference type="InterPro" id="IPR006176">
    <property type="entry name" value="3-OHacyl-CoA_DH_NAD-bd"/>
</dbReference>
<dbReference type="Pfam" id="PF00378">
    <property type="entry name" value="ECH_1"/>
    <property type="match status" value="1"/>
</dbReference>
<keyword evidence="4" id="KW-0560">Oxidoreductase</keyword>
<dbReference type="Pfam" id="PF02737">
    <property type="entry name" value="3HCDH_N"/>
    <property type="match status" value="1"/>
</dbReference>
<dbReference type="Proteomes" id="UP000217448">
    <property type="component" value="Unassembled WGS sequence"/>
</dbReference>
<dbReference type="PANTHER" id="PTHR48075">
    <property type="entry name" value="3-HYDROXYACYL-COA DEHYDROGENASE FAMILY PROTEIN"/>
    <property type="match status" value="1"/>
</dbReference>
<keyword evidence="2" id="KW-0276">Fatty acid metabolism</keyword>
<feature type="domain" description="3-hydroxyacyl-CoA dehydrogenase C-terminal" evidence="6">
    <location>
        <begin position="348"/>
        <end position="407"/>
    </location>
</feature>
<feature type="domain" description="3-hydroxyacyl-CoA dehydrogenase C-terminal" evidence="6">
    <location>
        <begin position="194"/>
        <end position="294"/>
    </location>
</feature>
<dbReference type="Pfam" id="PF00725">
    <property type="entry name" value="3HCDH"/>
    <property type="match status" value="2"/>
</dbReference>
<evidence type="ECO:0000256" key="4">
    <source>
        <dbReference type="ARBA" id="ARBA00023002"/>
    </source>
</evidence>
<protein>
    <submittedName>
        <fullName evidence="8">3-hydroxyacyl-CoA dehydrogenase</fullName>
    </submittedName>
</protein>
<dbReference type="EMBL" id="NTHN02000001">
    <property type="protein sequence ID" value="MCT4368923.1"/>
    <property type="molecule type" value="Genomic_DNA"/>
</dbReference>
<organism evidence="8 9">
    <name type="scientific">Alloyangia mangrovi</name>
    <dbReference type="NCBI Taxonomy" id="1779329"/>
    <lineage>
        <taxon>Bacteria</taxon>
        <taxon>Pseudomonadati</taxon>
        <taxon>Pseudomonadota</taxon>
        <taxon>Alphaproteobacteria</taxon>
        <taxon>Rhodobacterales</taxon>
        <taxon>Roseobacteraceae</taxon>
        <taxon>Alloyangia</taxon>
    </lineage>
</organism>
<evidence type="ECO:0000256" key="2">
    <source>
        <dbReference type="ARBA" id="ARBA00022832"/>
    </source>
</evidence>
<evidence type="ECO:0000313" key="9">
    <source>
        <dbReference type="Proteomes" id="UP000217448"/>
    </source>
</evidence>
<gene>
    <name evidence="8" type="ORF">CLG85_000610</name>
</gene>
<dbReference type="CDD" id="cd06558">
    <property type="entry name" value="crotonase-like"/>
    <property type="match status" value="1"/>
</dbReference>
<evidence type="ECO:0000256" key="5">
    <source>
        <dbReference type="ARBA" id="ARBA00023098"/>
    </source>
</evidence>
<comment type="pathway">
    <text evidence="1">Lipid metabolism; fatty acid beta-oxidation.</text>
</comment>
<dbReference type="RefSeq" id="WP_217989713.1">
    <property type="nucleotide sequence ID" value="NZ_NTHN02000001.1"/>
</dbReference>
<accession>A0ABT2KGS6</accession>
<reference evidence="9" key="1">
    <citation type="submission" date="2023-07" db="EMBL/GenBank/DDBJ databases">
        <title>Yangia mangrovi SAOS 153D genome.</title>
        <authorList>
            <person name="Verma A."/>
            <person name="Pal Y."/>
            <person name="Sundharam S."/>
            <person name="Bisht B."/>
            <person name="Srinivasan K."/>
        </authorList>
    </citation>
    <scope>NUCLEOTIDE SEQUENCE [LARGE SCALE GENOMIC DNA]</scope>
    <source>
        <strain evidence="9">SAOS 153D</strain>
    </source>
</reference>